<dbReference type="EMBL" id="BMJW01000002">
    <property type="protein sequence ID" value="GGG97754.1"/>
    <property type="molecule type" value="Genomic_DNA"/>
</dbReference>
<dbReference type="Proteomes" id="UP000633278">
    <property type="component" value="Unassembled WGS sequence"/>
</dbReference>
<reference evidence="2" key="1">
    <citation type="journal article" date="2014" name="Int. J. Syst. Evol. Microbiol.">
        <title>Complete genome sequence of Corynebacterium casei LMG S-19264T (=DSM 44701T), isolated from a smear-ripened cheese.</title>
        <authorList>
            <consortium name="US DOE Joint Genome Institute (JGI-PGF)"/>
            <person name="Walter F."/>
            <person name="Albersmeier A."/>
            <person name="Kalinowski J."/>
            <person name="Ruckert C."/>
        </authorList>
    </citation>
    <scope>NUCLEOTIDE SEQUENCE</scope>
    <source>
        <strain evidence="2">CGMCC 1.15763</strain>
    </source>
</reference>
<dbReference type="Gene3D" id="3.20.20.190">
    <property type="entry name" value="Phosphatidylinositol (PI) phosphodiesterase"/>
    <property type="match status" value="1"/>
</dbReference>
<gene>
    <name evidence="2" type="primary">glpQ</name>
    <name evidence="2" type="ORF">GCM10011416_14740</name>
</gene>
<dbReference type="GO" id="GO:0008081">
    <property type="term" value="F:phosphoric diester hydrolase activity"/>
    <property type="evidence" value="ECO:0007669"/>
    <property type="project" value="InterPro"/>
</dbReference>
<evidence type="ECO:0000259" key="1">
    <source>
        <dbReference type="PROSITE" id="PS51704"/>
    </source>
</evidence>
<name>A0A917I085_9FLAO</name>
<dbReference type="PANTHER" id="PTHR46211:SF8">
    <property type="entry name" value="PHOSPHODIESTERASE"/>
    <property type="match status" value="1"/>
</dbReference>
<reference evidence="2" key="2">
    <citation type="submission" date="2020-09" db="EMBL/GenBank/DDBJ databases">
        <authorList>
            <person name="Sun Q."/>
            <person name="Zhou Y."/>
        </authorList>
    </citation>
    <scope>NUCLEOTIDE SEQUENCE</scope>
    <source>
        <strain evidence="2">CGMCC 1.15763</strain>
    </source>
</reference>
<evidence type="ECO:0000313" key="3">
    <source>
        <dbReference type="Proteomes" id="UP000633278"/>
    </source>
</evidence>
<proteinExistence type="predicted"/>
<dbReference type="GO" id="GO:0006629">
    <property type="term" value="P:lipid metabolic process"/>
    <property type="evidence" value="ECO:0007669"/>
    <property type="project" value="InterPro"/>
</dbReference>
<protein>
    <submittedName>
        <fullName evidence="2">Glycerophosphoryl diester phosphodiesterase</fullName>
    </submittedName>
</protein>
<accession>A0A917I085</accession>
<dbReference type="InterPro" id="IPR017946">
    <property type="entry name" value="PLC-like_Pdiesterase_TIM-brl"/>
</dbReference>
<keyword evidence="3" id="KW-1185">Reference proteome</keyword>
<dbReference type="InterPro" id="IPR030395">
    <property type="entry name" value="GP_PDE_dom"/>
</dbReference>
<organism evidence="2 3">
    <name type="scientific">Polaribacter pacificus</name>
    <dbReference type="NCBI Taxonomy" id="1775173"/>
    <lineage>
        <taxon>Bacteria</taxon>
        <taxon>Pseudomonadati</taxon>
        <taxon>Bacteroidota</taxon>
        <taxon>Flavobacteriia</taxon>
        <taxon>Flavobacteriales</taxon>
        <taxon>Flavobacteriaceae</taxon>
    </lineage>
</organism>
<dbReference type="Pfam" id="PF03009">
    <property type="entry name" value="GDPD"/>
    <property type="match status" value="1"/>
</dbReference>
<dbReference type="PANTHER" id="PTHR46211">
    <property type="entry name" value="GLYCEROPHOSPHORYL DIESTER PHOSPHODIESTERASE"/>
    <property type="match status" value="1"/>
</dbReference>
<comment type="caution">
    <text evidence="2">The sequence shown here is derived from an EMBL/GenBank/DDBJ whole genome shotgun (WGS) entry which is preliminary data.</text>
</comment>
<dbReference type="PROSITE" id="PS51704">
    <property type="entry name" value="GP_PDE"/>
    <property type="match status" value="1"/>
</dbReference>
<feature type="domain" description="GP-PDE" evidence="1">
    <location>
        <begin position="10"/>
        <end position="245"/>
    </location>
</feature>
<sequence length="250" mass="27907">MNPILTNAQTKIIAHRGFSSAAPENTLIAFQKAIASKADYFELDIHKTKNDSIVVIHDSSIDRTNSNGAKGKIAAMNYSDLAKLSFGYPGKFGDQYATEKLPTLREALLVAKGKIKVCIEIKVLGAEEAVLKTVNDLGMRDQVILFSFQYPVLAKIRQLDKQIPILYLISNADKTTIDYAKVIQANAIGVGYATKLTKDYLSFAHKNGIEVWKWTVDKEREMQQLIDLQIDGLITNYPDKALKIRTKTQK</sequence>
<evidence type="ECO:0000313" key="2">
    <source>
        <dbReference type="EMBL" id="GGG97754.1"/>
    </source>
</evidence>
<dbReference type="AlphaFoldDB" id="A0A917I085"/>
<dbReference type="SUPFAM" id="SSF51695">
    <property type="entry name" value="PLC-like phosphodiesterases"/>
    <property type="match status" value="1"/>
</dbReference>